<dbReference type="EC" id="3.1.3.18" evidence="5 6"/>
<gene>
    <name evidence="7" type="ORF">KM295_03815</name>
</gene>
<evidence type="ECO:0000256" key="4">
    <source>
        <dbReference type="ARBA" id="ARBA00023277"/>
    </source>
</evidence>
<keyword evidence="4 5" id="KW-0119">Carbohydrate metabolism</keyword>
<dbReference type="NCBIfam" id="TIGR01487">
    <property type="entry name" value="Pglycolate_arch"/>
    <property type="match status" value="1"/>
</dbReference>
<dbReference type="InterPro" id="IPR023214">
    <property type="entry name" value="HAD_sf"/>
</dbReference>
<dbReference type="InterPro" id="IPR036412">
    <property type="entry name" value="HAD-like_sf"/>
</dbReference>
<dbReference type="HAMAP" id="MF_01419">
    <property type="entry name" value="GPH_hydrolase_arch"/>
    <property type="match status" value="1"/>
</dbReference>
<feature type="binding site" evidence="5">
    <location>
        <position position="8"/>
    </location>
    <ligand>
        <name>Mg(2+)</name>
        <dbReference type="ChEBI" id="CHEBI:18420"/>
    </ligand>
</feature>
<feature type="binding site" evidence="5">
    <location>
        <position position="10"/>
    </location>
    <ligand>
        <name>Mg(2+)</name>
        <dbReference type="ChEBI" id="CHEBI:18420"/>
    </ligand>
</feature>
<dbReference type="Proteomes" id="UP001139494">
    <property type="component" value="Unassembled WGS sequence"/>
</dbReference>
<accession>A0A9R1CPF8</accession>
<feature type="active site" description="Nucleophile" evidence="5">
    <location>
        <position position="8"/>
    </location>
</feature>
<protein>
    <recommendedName>
        <fullName evidence="5 6">Phosphoglycolate phosphatase</fullName>
        <shortName evidence="5">PGP</shortName>
        <shortName evidence="5">PGPase</shortName>
        <ecNumber evidence="5 6">3.1.3.18</ecNumber>
    </recommendedName>
</protein>
<dbReference type="GO" id="GO:0005829">
    <property type="term" value="C:cytosol"/>
    <property type="evidence" value="ECO:0007669"/>
    <property type="project" value="TreeGrafter"/>
</dbReference>
<keyword evidence="3 5" id="KW-0460">Magnesium</keyword>
<evidence type="ECO:0000313" key="7">
    <source>
        <dbReference type="EMBL" id="MCQ4332629.1"/>
    </source>
</evidence>
<dbReference type="GO" id="GO:0000287">
    <property type="term" value="F:magnesium ion binding"/>
    <property type="evidence" value="ECO:0007669"/>
    <property type="project" value="InterPro"/>
</dbReference>
<dbReference type="EMBL" id="JAHLKM010000003">
    <property type="protein sequence ID" value="MCQ4332629.1"/>
    <property type="molecule type" value="Genomic_DNA"/>
</dbReference>
<feature type="binding site" evidence="5">
    <location>
        <position position="179"/>
    </location>
    <ligand>
        <name>Mg(2+)</name>
        <dbReference type="ChEBI" id="CHEBI:18420"/>
    </ligand>
</feature>
<keyword evidence="2 5" id="KW-0378">Hydrolase</keyword>
<feature type="binding site" evidence="5">
    <location>
        <position position="152"/>
    </location>
    <ligand>
        <name>substrate</name>
    </ligand>
</feature>
<dbReference type="RefSeq" id="WP_256028567.1">
    <property type="nucleotide sequence ID" value="NZ_JAHLKM010000003.1"/>
</dbReference>
<dbReference type="AlphaFoldDB" id="A0A9R1CPF8"/>
<dbReference type="NCBIfam" id="TIGR01482">
    <property type="entry name" value="SPP-subfamily"/>
    <property type="match status" value="1"/>
</dbReference>
<evidence type="ECO:0000256" key="1">
    <source>
        <dbReference type="ARBA" id="ARBA00022723"/>
    </source>
</evidence>
<dbReference type="GO" id="GO:0008967">
    <property type="term" value="F:phosphoglycolate phosphatase activity"/>
    <property type="evidence" value="ECO:0007669"/>
    <property type="project" value="UniProtKB-UniRule"/>
</dbReference>
<organism evidence="7 8">
    <name type="scientific">Natronomonas aquatica</name>
    <dbReference type="NCBI Taxonomy" id="2841590"/>
    <lineage>
        <taxon>Archaea</taxon>
        <taxon>Methanobacteriati</taxon>
        <taxon>Methanobacteriota</taxon>
        <taxon>Stenosarchaea group</taxon>
        <taxon>Halobacteria</taxon>
        <taxon>Halobacteriales</taxon>
        <taxon>Natronomonadaceae</taxon>
        <taxon>Natronomonas</taxon>
    </lineage>
</organism>
<comment type="catalytic activity">
    <reaction evidence="5">
        <text>2-phosphoglycolate + H2O = glycolate + phosphate</text>
        <dbReference type="Rhea" id="RHEA:14369"/>
        <dbReference type="ChEBI" id="CHEBI:15377"/>
        <dbReference type="ChEBI" id="CHEBI:29805"/>
        <dbReference type="ChEBI" id="CHEBI:43474"/>
        <dbReference type="ChEBI" id="CHEBI:58033"/>
        <dbReference type="EC" id="3.1.3.18"/>
    </reaction>
</comment>
<sequence>MVPPLVADIDGTLTRPDKSIDLRVLDPIRTWEAPVVIATGKAFPYPVALCEFLGIEIAVIAENGGVVFLEAADEVAYNGDPEGAAAVAAEYREAGHELGWGAVDPVNRWRETEVAVSRDQPLEPLVEIAERHGLAVVDTGYAYHVKSPAVDKSRGLEAVAGLLGHEPSEFAAVGDSENDAELFERAGRSFAVANADGAARAAADTVTDGSFADGFLEALERLHPSA</sequence>
<dbReference type="SUPFAM" id="SSF56784">
    <property type="entry name" value="HAD-like"/>
    <property type="match status" value="1"/>
</dbReference>
<evidence type="ECO:0000256" key="6">
    <source>
        <dbReference type="NCBIfam" id="TIGR01487"/>
    </source>
</evidence>
<comment type="similarity">
    <text evidence="5">Belongs to the archaeal SPP-like hydrolase family.</text>
</comment>
<dbReference type="InterPro" id="IPR006382">
    <property type="entry name" value="PGPase"/>
</dbReference>
<comment type="caution">
    <text evidence="7">The sequence shown here is derived from an EMBL/GenBank/DDBJ whole genome shotgun (WGS) entry which is preliminary data.</text>
</comment>
<evidence type="ECO:0000256" key="5">
    <source>
        <dbReference type="HAMAP-Rule" id="MF_01419"/>
    </source>
</evidence>
<name>A0A9R1CPF8_9EURY</name>
<evidence type="ECO:0000256" key="2">
    <source>
        <dbReference type="ARBA" id="ARBA00022801"/>
    </source>
</evidence>
<evidence type="ECO:0000256" key="3">
    <source>
        <dbReference type="ARBA" id="ARBA00022842"/>
    </source>
</evidence>
<comment type="cofactor">
    <cofactor evidence="5">
        <name>Mg(2+)</name>
        <dbReference type="ChEBI" id="CHEBI:18420"/>
    </cofactor>
</comment>
<evidence type="ECO:0000313" key="8">
    <source>
        <dbReference type="Proteomes" id="UP001139494"/>
    </source>
</evidence>
<dbReference type="CDD" id="cd07514">
    <property type="entry name" value="HAD_Pase"/>
    <property type="match status" value="1"/>
</dbReference>
<dbReference type="InterPro" id="IPR006379">
    <property type="entry name" value="HAD-SF_hydro_IIB"/>
</dbReference>
<proteinExistence type="inferred from homology"/>
<keyword evidence="8" id="KW-1185">Reference proteome</keyword>
<dbReference type="Gene3D" id="3.90.1070.10">
    <property type="match status" value="1"/>
</dbReference>
<dbReference type="Gene3D" id="3.40.50.1000">
    <property type="entry name" value="HAD superfamily/HAD-like"/>
    <property type="match status" value="1"/>
</dbReference>
<reference evidence="7" key="1">
    <citation type="journal article" date="2023" name="Front. Microbiol.">
        <title>Genomic-based phylogenetic and metabolic analyses of the genus Natronomonas, and description of Natronomonas aquatica sp. nov.</title>
        <authorList>
            <person name="Garcia-Roldan A."/>
            <person name="Duran-Viseras A."/>
            <person name="de la Haba R.R."/>
            <person name="Corral P."/>
            <person name="Sanchez-Porro C."/>
            <person name="Ventosa A."/>
        </authorList>
    </citation>
    <scope>NUCLEOTIDE SEQUENCE</scope>
    <source>
        <strain evidence="7">F2-12</strain>
    </source>
</reference>
<dbReference type="PANTHER" id="PTHR10000:SF8">
    <property type="entry name" value="HAD SUPERFAMILY HYDROLASE-LIKE, TYPE 3"/>
    <property type="match status" value="1"/>
</dbReference>
<comment type="function">
    <text evidence="5">Catalyzes the dephosphorylation of 2-phosphoglycolate.</text>
</comment>
<dbReference type="PANTHER" id="PTHR10000">
    <property type="entry name" value="PHOSPHOSERINE PHOSPHATASE"/>
    <property type="match status" value="1"/>
</dbReference>
<keyword evidence="1 5" id="KW-0479">Metal-binding</keyword>
<feature type="binding site" evidence="5">
    <location>
        <position position="175"/>
    </location>
    <ligand>
        <name>Mg(2+)</name>
        <dbReference type="ChEBI" id="CHEBI:18420"/>
    </ligand>
</feature>
<dbReference type="Pfam" id="PF08282">
    <property type="entry name" value="Hydrolase_3"/>
    <property type="match status" value="2"/>
</dbReference>
<dbReference type="NCBIfam" id="TIGR01484">
    <property type="entry name" value="HAD-SF-IIB"/>
    <property type="match status" value="1"/>
</dbReference>